<evidence type="ECO:0000313" key="10">
    <source>
        <dbReference type="Proteomes" id="UP001165121"/>
    </source>
</evidence>
<keyword evidence="5" id="KW-0732">Signal</keyword>
<keyword evidence="4" id="KW-0964">Secreted</keyword>
<evidence type="ECO:0000259" key="8">
    <source>
        <dbReference type="Pfam" id="PF22748"/>
    </source>
</evidence>
<dbReference type="InterPro" id="IPR054463">
    <property type="entry name" value="PexRD54_WY"/>
</dbReference>
<sequence>MYNPFPNRQDELEMQLNGFVLLIVAALLGSTGANSPVKYSKLEATKVSSRASLPNLRENGVTTGRKLHRTSSDGQNNEERMGNGVSVIGKLKGFVSSSKITDEVLQGWAAKGKPVGKVFSRLHLTNLGDYLLENPQFMAWVKYVDDFNTMNPTKKSSVIPTLISRYGDDGLFRMVEAAKKVSATKDIAARLEAEQLQYWVAIGKSADDVFNVFNLAKAGKGLFTDLDFTTWIKYVDDINAKNPNKPVSTTDILIKHYNEDALAKLILLAKNTEATKSVAVKLETAQFNDWINHGKSADDVFKLLNLDKSVVPKSGNAATKLQTSQIQRYLAEKESPDEVFWLLGLENEAENVFKNPLFSSWMNYLNVFNKQNPKKQVFWYRSLERHIGYYHLERMIDQAMRNPSTEKIARIAQDKRLKVWLRRGYSPKKAFTLLYLEKTGDGLFDSPNFAFWTKYVNDYNRRSPTEKTTTIDTLLLFYKKYSLFQMVEKARKVSSTEKIATDLQLALLNNWVRAKQTPEDVAKMLKIEISSPLMTMYARKFNRVWEHVT</sequence>
<gene>
    <name evidence="9" type="ORF">Pfra01_002307800</name>
</gene>
<dbReference type="OrthoDB" id="128291at2759"/>
<name>A0A9W6Y8L5_9STRA</name>
<proteinExistence type="inferred from homology"/>
<dbReference type="EMBL" id="BSXT01003647">
    <property type="protein sequence ID" value="GMF55043.1"/>
    <property type="molecule type" value="Genomic_DNA"/>
</dbReference>
<evidence type="ECO:0000256" key="5">
    <source>
        <dbReference type="ARBA" id="ARBA00022729"/>
    </source>
</evidence>
<dbReference type="Proteomes" id="UP001165121">
    <property type="component" value="Unassembled WGS sequence"/>
</dbReference>
<reference evidence="9" key="1">
    <citation type="submission" date="2023-04" db="EMBL/GenBank/DDBJ databases">
        <title>Phytophthora fragariaefolia NBRC 109709.</title>
        <authorList>
            <person name="Ichikawa N."/>
            <person name="Sato H."/>
            <person name="Tonouchi N."/>
        </authorList>
    </citation>
    <scope>NUCLEOTIDE SEQUENCE</scope>
    <source>
        <strain evidence="9">NBRC 109709</strain>
    </source>
</reference>
<comment type="caution">
    <text evidence="9">The sequence shown here is derived from an EMBL/GenBank/DDBJ whole genome shotgun (WGS) entry which is preliminary data.</text>
</comment>
<evidence type="ECO:0000256" key="7">
    <source>
        <dbReference type="SAM" id="MobiDB-lite"/>
    </source>
</evidence>
<dbReference type="GO" id="GO:0005576">
    <property type="term" value="C:extracellular region"/>
    <property type="evidence" value="ECO:0007669"/>
    <property type="project" value="UniProtKB-SubCell"/>
</dbReference>
<keyword evidence="6" id="KW-0843">Virulence</keyword>
<evidence type="ECO:0000313" key="9">
    <source>
        <dbReference type="EMBL" id="GMF55043.1"/>
    </source>
</evidence>
<evidence type="ECO:0000256" key="2">
    <source>
        <dbReference type="ARBA" id="ARBA00004613"/>
    </source>
</evidence>
<dbReference type="Pfam" id="PF22748">
    <property type="entry name" value="PexRD54_WY"/>
    <property type="match status" value="2"/>
</dbReference>
<dbReference type="InterPro" id="IPR031825">
    <property type="entry name" value="RXLR"/>
</dbReference>
<dbReference type="AlphaFoldDB" id="A0A9W6Y8L5"/>
<comment type="subcellular location">
    <subcellularLocation>
        <location evidence="1">Host cell</location>
    </subcellularLocation>
    <subcellularLocation>
        <location evidence="2">Secreted</location>
    </subcellularLocation>
</comment>
<comment type="similarity">
    <text evidence="3">Belongs to the RxLR effector family.</text>
</comment>
<accession>A0A9W6Y8L5</accession>
<feature type="domain" description="RxLR effector PexRD54 WY" evidence="8">
    <location>
        <begin position="325"/>
        <end position="364"/>
    </location>
</feature>
<evidence type="ECO:0000256" key="1">
    <source>
        <dbReference type="ARBA" id="ARBA00004340"/>
    </source>
</evidence>
<evidence type="ECO:0000256" key="4">
    <source>
        <dbReference type="ARBA" id="ARBA00022525"/>
    </source>
</evidence>
<dbReference type="GO" id="GO:0043657">
    <property type="term" value="C:host cell"/>
    <property type="evidence" value="ECO:0007669"/>
    <property type="project" value="UniProtKB-SubCell"/>
</dbReference>
<feature type="domain" description="RxLR effector PexRD54 WY" evidence="8">
    <location>
        <begin position="418"/>
        <end position="456"/>
    </location>
</feature>
<feature type="region of interest" description="Disordered" evidence="7">
    <location>
        <begin position="56"/>
        <end position="81"/>
    </location>
</feature>
<dbReference type="Pfam" id="PF16810">
    <property type="entry name" value="RXLR"/>
    <property type="match status" value="1"/>
</dbReference>
<keyword evidence="10" id="KW-1185">Reference proteome</keyword>
<evidence type="ECO:0000256" key="3">
    <source>
        <dbReference type="ARBA" id="ARBA00010400"/>
    </source>
</evidence>
<evidence type="ECO:0000256" key="6">
    <source>
        <dbReference type="ARBA" id="ARBA00023026"/>
    </source>
</evidence>
<organism evidence="9 10">
    <name type="scientific">Phytophthora fragariaefolia</name>
    <dbReference type="NCBI Taxonomy" id="1490495"/>
    <lineage>
        <taxon>Eukaryota</taxon>
        <taxon>Sar</taxon>
        <taxon>Stramenopiles</taxon>
        <taxon>Oomycota</taxon>
        <taxon>Peronosporomycetes</taxon>
        <taxon>Peronosporales</taxon>
        <taxon>Peronosporaceae</taxon>
        <taxon>Phytophthora</taxon>
    </lineage>
</organism>
<protein>
    <submittedName>
        <fullName evidence="9">Unnamed protein product</fullName>
    </submittedName>
</protein>